<evidence type="ECO:0000256" key="1">
    <source>
        <dbReference type="SAM" id="MobiDB-lite"/>
    </source>
</evidence>
<feature type="compositionally biased region" description="Basic and acidic residues" evidence="1">
    <location>
        <begin position="159"/>
        <end position="170"/>
    </location>
</feature>
<keyword evidence="2" id="KW-0472">Membrane</keyword>
<keyword evidence="2" id="KW-1133">Transmembrane helix</keyword>
<sequence>MDFDHDRVIEPPDGDERDGAGVAVVAQSGKKYLPFRGRKRFAVRMLSVPMSITFAAVINLVSGDFLTCRSTFCCLSTFARQSAPDRPSRKPTVRRVVIVVVDRSDPSDDRIITDCRSIDLYGDYTVLENRFSGSRLRGSCAVRPLMSFQQQHQQQQQQRTEHHPAAEKGSEPSGALHSDKNLNGKNLFYVGDAARQRRIPRDSAQIPCGLCLGNRGYAWSGWGPVRQTLICPGSQSGRALEVACSGGEGSMK</sequence>
<accession>A0A182JLK3</accession>
<feature type="transmembrane region" description="Helical" evidence="2">
    <location>
        <begin position="41"/>
        <end position="61"/>
    </location>
</feature>
<keyword evidence="2" id="KW-0812">Transmembrane</keyword>
<organism evidence="3">
    <name type="scientific">Anopheles atroparvus</name>
    <name type="common">European mosquito</name>
    <dbReference type="NCBI Taxonomy" id="41427"/>
    <lineage>
        <taxon>Eukaryota</taxon>
        <taxon>Metazoa</taxon>
        <taxon>Ecdysozoa</taxon>
        <taxon>Arthropoda</taxon>
        <taxon>Hexapoda</taxon>
        <taxon>Insecta</taxon>
        <taxon>Pterygota</taxon>
        <taxon>Neoptera</taxon>
        <taxon>Endopterygota</taxon>
        <taxon>Diptera</taxon>
        <taxon>Nematocera</taxon>
        <taxon>Culicoidea</taxon>
        <taxon>Culicidae</taxon>
        <taxon>Anophelinae</taxon>
        <taxon>Anopheles</taxon>
    </lineage>
</organism>
<evidence type="ECO:0000256" key="2">
    <source>
        <dbReference type="SAM" id="Phobius"/>
    </source>
</evidence>
<reference evidence="3" key="1">
    <citation type="submission" date="2022-08" db="UniProtKB">
        <authorList>
            <consortium name="EnsemblMetazoa"/>
        </authorList>
    </citation>
    <scope>IDENTIFICATION</scope>
    <source>
        <strain evidence="3">EBRO</strain>
    </source>
</reference>
<evidence type="ECO:0000313" key="3">
    <source>
        <dbReference type="EnsemblMetazoa" id="AATE020347-PA.1"/>
    </source>
</evidence>
<dbReference type="EnsemblMetazoa" id="AATE020347-RA">
    <property type="protein sequence ID" value="AATE020347-PA.1"/>
    <property type="gene ID" value="AATE020347"/>
</dbReference>
<proteinExistence type="predicted"/>
<name>A0A182JLK3_ANOAO</name>
<dbReference type="VEuPathDB" id="VectorBase:AATE020347"/>
<feature type="region of interest" description="Disordered" evidence="1">
    <location>
        <begin position="147"/>
        <end position="182"/>
    </location>
</feature>
<feature type="compositionally biased region" description="Low complexity" evidence="1">
    <location>
        <begin position="149"/>
        <end position="158"/>
    </location>
</feature>
<dbReference type="AlphaFoldDB" id="A0A182JLK3"/>
<protein>
    <submittedName>
        <fullName evidence="3">Uncharacterized protein</fullName>
    </submittedName>
</protein>